<evidence type="ECO:0000313" key="2">
    <source>
        <dbReference type="EMBL" id="KAJ8302311.1"/>
    </source>
</evidence>
<proteinExistence type="predicted"/>
<dbReference type="InterPro" id="IPR027801">
    <property type="entry name" value="CENP-P"/>
</dbReference>
<keyword evidence="3" id="KW-1185">Reference proteome</keyword>
<evidence type="ECO:0000313" key="3">
    <source>
        <dbReference type="Proteomes" id="UP001217089"/>
    </source>
</evidence>
<dbReference type="EMBL" id="JARBDR010000918">
    <property type="protein sequence ID" value="KAJ8302311.1"/>
    <property type="molecule type" value="Genomic_DNA"/>
</dbReference>
<accession>A0ABQ9ED13</accession>
<dbReference type="Proteomes" id="UP001217089">
    <property type="component" value="Unassembled WGS sequence"/>
</dbReference>
<reference evidence="2 3" key="1">
    <citation type="submission" date="2022-12" db="EMBL/GenBank/DDBJ databases">
        <title>Chromosome-level genome of Tegillarca granosa.</title>
        <authorList>
            <person name="Kim J."/>
        </authorList>
    </citation>
    <scope>NUCLEOTIDE SEQUENCE [LARGE SCALE GENOMIC DNA]</scope>
    <source>
        <strain evidence="2">Teg-2019</strain>
        <tissue evidence="2">Adductor muscle</tissue>
    </source>
</reference>
<protein>
    <submittedName>
        <fullName evidence="2">Uncharacterized protein</fullName>
    </submittedName>
</protein>
<dbReference type="Pfam" id="PF13096">
    <property type="entry name" value="CENP-P"/>
    <property type="match status" value="1"/>
</dbReference>
<evidence type="ECO:0000256" key="1">
    <source>
        <dbReference type="SAM" id="Coils"/>
    </source>
</evidence>
<sequence length="205" mass="23902">MAGNMDTSFGTELTNINQKIKEFPNMEVENALNNTVSALSQSVAKKQRFTQMQEKELMKLEQEVKYLEKEVITKEEILKSKKNVIADEERKYKSVEEIHKEIEKMEEKADNDDVSSVAEITQLTIFVPDEVFRELGPGLDRVVSDKSLQGLYRILGPYSQWSQHRQDTFDYFCRTYPDLTSVMEKENIPFLLIQNHKNTNRTELI</sequence>
<keyword evidence="1" id="KW-0175">Coiled coil</keyword>
<gene>
    <name evidence="2" type="ORF">KUTeg_021298</name>
</gene>
<comment type="caution">
    <text evidence="2">The sequence shown here is derived from an EMBL/GenBank/DDBJ whole genome shotgun (WGS) entry which is preliminary data.</text>
</comment>
<feature type="coiled-coil region" evidence="1">
    <location>
        <begin position="50"/>
        <end position="108"/>
    </location>
</feature>
<organism evidence="2 3">
    <name type="scientific">Tegillarca granosa</name>
    <name type="common">Malaysian cockle</name>
    <name type="synonym">Anadara granosa</name>
    <dbReference type="NCBI Taxonomy" id="220873"/>
    <lineage>
        <taxon>Eukaryota</taxon>
        <taxon>Metazoa</taxon>
        <taxon>Spiralia</taxon>
        <taxon>Lophotrochozoa</taxon>
        <taxon>Mollusca</taxon>
        <taxon>Bivalvia</taxon>
        <taxon>Autobranchia</taxon>
        <taxon>Pteriomorphia</taxon>
        <taxon>Arcoida</taxon>
        <taxon>Arcoidea</taxon>
        <taxon>Arcidae</taxon>
        <taxon>Tegillarca</taxon>
    </lineage>
</organism>
<name>A0ABQ9ED13_TEGGR</name>